<evidence type="ECO:0000313" key="1">
    <source>
        <dbReference type="EMBL" id="CAJ0938668.1"/>
    </source>
</evidence>
<reference evidence="1" key="1">
    <citation type="submission" date="2023-07" db="EMBL/GenBank/DDBJ databases">
        <authorList>
            <person name="Stuckert A."/>
        </authorList>
    </citation>
    <scope>NUCLEOTIDE SEQUENCE</scope>
</reference>
<keyword evidence="2" id="KW-1185">Reference proteome</keyword>
<organism evidence="1 2">
    <name type="scientific">Ranitomeya imitator</name>
    <name type="common">mimic poison frog</name>
    <dbReference type="NCBI Taxonomy" id="111125"/>
    <lineage>
        <taxon>Eukaryota</taxon>
        <taxon>Metazoa</taxon>
        <taxon>Chordata</taxon>
        <taxon>Craniata</taxon>
        <taxon>Vertebrata</taxon>
        <taxon>Euteleostomi</taxon>
        <taxon>Amphibia</taxon>
        <taxon>Batrachia</taxon>
        <taxon>Anura</taxon>
        <taxon>Neobatrachia</taxon>
        <taxon>Hyloidea</taxon>
        <taxon>Dendrobatidae</taxon>
        <taxon>Dendrobatinae</taxon>
        <taxon>Ranitomeya</taxon>
    </lineage>
</organism>
<sequence length="22" mass="2173">MTGLGALLTPNFGISLQASSPP</sequence>
<protein>
    <submittedName>
        <fullName evidence="1">Uncharacterized protein</fullName>
    </submittedName>
</protein>
<gene>
    <name evidence="1" type="ORF">RIMI_LOCUS7712942</name>
</gene>
<dbReference type="EMBL" id="CAUEEQ010014782">
    <property type="protein sequence ID" value="CAJ0938668.1"/>
    <property type="molecule type" value="Genomic_DNA"/>
</dbReference>
<accession>A0ABN9LCI7</accession>
<evidence type="ECO:0000313" key="2">
    <source>
        <dbReference type="Proteomes" id="UP001176940"/>
    </source>
</evidence>
<proteinExistence type="predicted"/>
<dbReference type="Proteomes" id="UP001176940">
    <property type="component" value="Unassembled WGS sequence"/>
</dbReference>
<comment type="caution">
    <text evidence="1">The sequence shown here is derived from an EMBL/GenBank/DDBJ whole genome shotgun (WGS) entry which is preliminary data.</text>
</comment>
<name>A0ABN9LCI7_9NEOB</name>